<dbReference type="OrthoDB" id="61900at2759"/>
<keyword evidence="3" id="KW-0687">Ribonucleoprotein</keyword>
<comment type="caution">
    <text evidence="5">The sequence shown here is derived from an EMBL/GenBank/DDBJ whole genome shotgun (WGS) entry which is preliminary data.</text>
</comment>
<dbReference type="PANTHER" id="PTHR11721">
    <property type="entry name" value="60S RIBOSOMAL PROTEIN L27A"/>
    <property type="match status" value="1"/>
</dbReference>
<dbReference type="InterPro" id="IPR036227">
    <property type="entry name" value="Ribosomal_uL15/eL18_sf"/>
</dbReference>
<dbReference type="Pfam" id="PF00828">
    <property type="entry name" value="Ribosomal_L27A"/>
    <property type="match status" value="1"/>
</dbReference>
<comment type="similarity">
    <text evidence="1">Belongs to the universal ribosomal protein uL15 family.</text>
</comment>
<dbReference type="GO" id="GO:0003735">
    <property type="term" value="F:structural constituent of ribosome"/>
    <property type="evidence" value="ECO:0007669"/>
    <property type="project" value="TreeGrafter"/>
</dbReference>
<evidence type="ECO:0000256" key="3">
    <source>
        <dbReference type="ARBA" id="ARBA00023274"/>
    </source>
</evidence>
<proteinExistence type="inferred from homology"/>
<dbReference type="EMBL" id="LSRX01000315">
    <property type="protein sequence ID" value="OLQ00804.1"/>
    <property type="molecule type" value="Genomic_DNA"/>
</dbReference>
<dbReference type="Gene3D" id="3.100.10.10">
    <property type="match status" value="1"/>
</dbReference>
<dbReference type="SUPFAM" id="SSF50985">
    <property type="entry name" value="RCC1/BLIP-II"/>
    <property type="match status" value="2"/>
</dbReference>
<evidence type="ECO:0000256" key="2">
    <source>
        <dbReference type="ARBA" id="ARBA00022980"/>
    </source>
</evidence>
<evidence type="ECO:0000259" key="4">
    <source>
        <dbReference type="Pfam" id="PF00828"/>
    </source>
</evidence>
<protein>
    <submittedName>
        <fullName evidence="5">60S ribosomal protein L27a</fullName>
    </submittedName>
</protein>
<dbReference type="GO" id="GO:0022625">
    <property type="term" value="C:cytosolic large ribosomal subunit"/>
    <property type="evidence" value="ECO:0007669"/>
    <property type="project" value="TreeGrafter"/>
</dbReference>
<dbReference type="AlphaFoldDB" id="A0A1Q9E037"/>
<feature type="domain" description="Large ribosomal subunit protein uL15/eL18" evidence="4">
    <location>
        <begin position="606"/>
        <end position="673"/>
    </location>
</feature>
<dbReference type="PANTHER" id="PTHR11721:SF3">
    <property type="entry name" value="LARGE RIBOSOMAL SUBUNIT PROTEIN UL15"/>
    <property type="match status" value="1"/>
</dbReference>
<organism evidence="5 6">
    <name type="scientific">Symbiodinium microadriaticum</name>
    <name type="common">Dinoflagellate</name>
    <name type="synonym">Zooxanthella microadriatica</name>
    <dbReference type="NCBI Taxonomy" id="2951"/>
    <lineage>
        <taxon>Eukaryota</taxon>
        <taxon>Sar</taxon>
        <taxon>Alveolata</taxon>
        <taxon>Dinophyceae</taxon>
        <taxon>Suessiales</taxon>
        <taxon>Symbiodiniaceae</taxon>
        <taxon>Symbiodinium</taxon>
    </lineage>
</organism>
<dbReference type="SUPFAM" id="SSF52080">
    <property type="entry name" value="Ribosomal proteins L15p and L18e"/>
    <property type="match status" value="1"/>
</dbReference>
<dbReference type="Proteomes" id="UP000186817">
    <property type="component" value="Unassembled WGS sequence"/>
</dbReference>
<reference evidence="5 6" key="1">
    <citation type="submission" date="2016-02" db="EMBL/GenBank/DDBJ databases">
        <title>Genome analysis of coral dinoflagellate symbionts highlights evolutionary adaptations to a symbiotic lifestyle.</title>
        <authorList>
            <person name="Aranda M."/>
            <person name="Li Y."/>
            <person name="Liew Y.J."/>
            <person name="Baumgarten S."/>
            <person name="Simakov O."/>
            <person name="Wilson M."/>
            <person name="Piel J."/>
            <person name="Ashoor H."/>
            <person name="Bougouffa S."/>
            <person name="Bajic V.B."/>
            <person name="Ryu T."/>
            <person name="Ravasi T."/>
            <person name="Bayer T."/>
            <person name="Micklem G."/>
            <person name="Kim H."/>
            <person name="Bhak J."/>
            <person name="Lajeunesse T.C."/>
            <person name="Voolstra C.R."/>
        </authorList>
    </citation>
    <scope>NUCLEOTIDE SEQUENCE [LARGE SCALE GENOMIC DNA]</scope>
    <source>
        <strain evidence="5 6">CCMP2467</strain>
    </source>
</reference>
<evidence type="ECO:0000256" key="1">
    <source>
        <dbReference type="ARBA" id="ARBA00007320"/>
    </source>
</evidence>
<name>A0A1Q9E037_SYMMI</name>
<dbReference type="InterPro" id="IPR009091">
    <property type="entry name" value="RCC1/BLIP-II"/>
</dbReference>
<gene>
    <name evidence="5" type="primary">rpl-27a</name>
    <name evidence="5" type="ORF">AK812_SmicGene16504</name>
</gene>
<accession>A0A1Q9E037</accession>
<evidence type="ECO:0000313" key="6">
    <source>
        <dbReference type="Proteomes" id="UP000186817"/>
    </source>
</evidence>
<evidence type="ECO:0000313" key="5">
    <source>
        <dbReference type="EMBL" id="OLQ00804.1"/>
    </source>
</evidence>
<dbReference type="Gene3D" id="2.130.10.30">
    <property type="entry name" value="Regulator of chromosome condensation 1/beta-lactamase-inhibitor protein II"/>
    <property type="match status" value="3"/>
</dbReference>
<sequence>MSLTVEVSLLSGKTISFEASWTDSVESLRLRAQRALGTGKGRLLNSAGAALDGKMSLEGAMLQTAEALTLQIRSVQLCSGSLAMSAILGDGSVVSWGGSGADSTAVREKLKNVHSIQAASMAFAAILDDGSVVCWGDLGRGGDSSSVQDQLKNVQQIQATKGAFAAVLDDGSVVTWGSDFLGGNSSGVRDLLKNVQQIQATGLAFAAILIDGSVVTWGDAASGGDCFAIRDKLKDVRHIQATGTAFAAILGDGSAVSWGDVRFGGDSSSVQDLLKNVKQIQATEGAFAAILENGSVVSWGEASFGGDGNVFRDQLQNVRQIQANTEAFAAILSDGSVVSWGDARCGGGPSCSILRDQLKTVSQIQATESAFAAILEDGSVVSWGDTRCGGDSRAVRDKLRNVQQIQASRAAFAAILRDGSVVSWGDAGLGGDSSGVRDELKTVQQIQATESAFAAILADGSVVSWGSAFAGGDSSAVRNQLQSSSQVTPADRCRELLRNFHQRKALGLLPGRVNCPVRTLGTATLPSHRRGPFGAESTGMFVGRFLTGAEIAVWGLWGARAAGGGDKYHPGYFGKVGMRNFHLIKHGKAWGKHVDVQGNFVDVIPIINVERLWSLVSEQTRTYYKEHTDKAPVIDVMKAGYMKVCGKGQLPEQPLIVKARYFTKEAETKIKEATQYPEAGNGKVDHHASLSRSLVEAKMRELHEAVRLQAVLQEDFPKRAIPGTMEGEKGEKGEKGAGKGYGKGYWGGWGYPPMMMMPWFGKGKGKGLRGEICRLYKCAEPDLLLIRKVWIGGLPEGERDVEKNKSEGLTFPVSERAQKLKEHMAQAGECIFAEINRNGVGGAAFKNPEVEGSHGGGRVPVARVGKLGVATPQLQDVQKAVAMLNGSADAAVHE</sequence>
<dbReference type="InterPro" id="IPR021131">
    <property type="entry name" value="Ribosomal_uL15/eL18"/>
</dbReference>
<keyword evidence="2 5" id="KW-0689">Ribosomal protein</keyword>
<keyword evidence="6" id="KW-1185">Reference proteome</keyword>